<keyword evidence="2" id="KW-0540">Nuclease</keyword>
<dbReference type="SUPFAM" id="SSF53098">
    <property type="entry name" value="Ribonuclease H-like"/>
    <property type="match status" value="1"/>
</dbReference>
<feature type="compositionally biased region" description="Basic and acidic residues" evidence="6">
    <location>
        <begin position="131"/>
        <end position="140"/>
    </location>
</feature>
<dbReference type="CDD" id="cd06137">
    <property type="entry name" value="DEDDh_RNase"/>
    <property type="match status" value="1"/>
</dbReference>
<feature type="region of interest" description="Disordered" evidence="6">
    <location>
        <begin position="452"/>
        <end position="535"/>
    </location>
</feature>
<evidence type="ECO:0000313" key="8">
    <source>
        <dbReference type="EMBL" id="KAA8634904.1"/>
    </source>
</evidence>
<dbReference type="GO" id="GO:0004527">
    <property type="term" value="F:exonuclease activity"/>
    <property type="evidence" value="ECO:0007669"/>
    <property type="project" value="UniProtKB-KW"/>
</dbReference>
<dbReference type="OMA" id="CEMGTAS"/>
<evidence type="ECO:0000256" key="1">
    <source>
        <dbReference type="ARBA" id="ARBA00022552"/>
    </source>
</evidence>
<gene>
    <name evidence="8" type="ORF">SMACR_07716</name>
</gene>
<dbReference type="EMBL" id="NMPR01000017">
    <property type="protein sequence ID" value="KAA8634904.1"/>
    <property type="molecule type" value="Genomic_DNA"/>
</dbReference>
<dbReference type="GO" id="GO:0006364">
    <property type="term" value="P:rRNA processing"/>
    <property type="evidence" value="ECO:0007669"/>
    <property type="project" value="UniProtKB-KW"/>
</dbReference>
<keyword evidence="3" id="KW-0378">Hydrolase</keyword>
<name>A0A8S8ZVU9_SORMA</name>
<sequence>MAFRQPAPHMAQPMGKAAQGRQVAEPIVASEEYMRYLTKLIPTTTELVKAGFVMSPLTKAELQTKVKCKKCNKKCTKPDRAPPRMISYAGEGPGNGGAENGLTPTPTATASNGSSGRRRSRGIGKSHTHTHTHDNGKQNETETASGSGSGSGNMKQEQQPKMHCKFHPGRVNNKIWTCCSIHVSKPPCSGAPTHTPTLYAPGVLEARWLFKPTPHHPSSNQQAPQFRSIVAIDCEMGTATDFESELIRISLIDYFTGQILIDSLVRPLVAMQHMNTKYSGVTRQDINNAVRNGTCILGGLEEARKQVWKFVGPDTIVVGHSVRNDLSALRWIHARCVDSLLVEGGVRKEIKEKEESEDMARRAKDFEEGVRTGEEIVEGIKREKEEREKEEREKRRVRRPEDGMSLKALAKKKLGRVIQDGGNKGHDSVEDAVAARDLVHHHVLWMMRKEMEEEKEEKEKEEQARKEAEKVEKVEKEEKEEKEEEIGYPRVVFGEDGNISHMDMGPLFPGRPGNNYPWIPLPGPEDTGNGPSRGV</sequence>
<feature type="compositionally biased region" description="Basic residues" evidence="6">
    <location>
        <begin position="116"/>
        <end position="130"/>
    </location>
</feature>
<evidence type="ECO:0000256" key="5">
    <source>
        <dbReference type="ARBA" id="ARBA00025599"/>
    </source>
</evidence>
<evidence type="ECO:0000256" key="3">
    <source>
        <dbReference type="ARBA" id="ARBA00022801"/>
    </source>
</evidence>
<organism evidence="8 9">
    <name type="scientific">Sordaria macrospora</name>
    <dbReference type="NCBI Taxonomy" id="5147"/>
    <lineage>
        <taxon>Eukaryota</taxon>
        <taxon>Fungi</taxon>
        <taxon>Dikarya</taxon>
        <taxon>Ascomycota</taxon>
        <taxon>Pezizomycotina</taxon>
        <taxon>Sordariomycetes</taxon>
        <taxon>Sordariomycetidae</taxon>
        <taxon>Sordariales</taxon>
        <taxon>Sordariaceae</taxon>
        <taxon>Sordaria</taxon>
    </lineage>
</organism>
<dbReference type="GO" id="GO:0005634">
    <property type="term" value="C:nucleus"/>
    <property type="evidence" value="ECO:0007669"/>
    <property type="project" value="TreeGrafter"/>
</dbReference>
<evidence type="ECO:0000259" key="7">
    <source>
        <dbReference type="SMART" id="SM00479"/>
    </source>
</evidence>
<dbReference type="InterPro" id="IPR013520">
    <property type="entry name" value="Ribonucl_H"/>
</dbReference>
<dbReference type="Proteomes" id="UP000433876">
    <property type="component" value="Unassembled WGS sequence"/>
</dbReference>
<dbReference type="GO" id="GO:0003676">
    <property type="term" value="F:nucleic acid binding"/>
    <property type="evidence" value="ECO:0007669"/>
    <property type="project" value="InterPro"/>
</dbReference>
<feature type="compositionally biased region" description="Basic and acidic residues" evidence="6">
    <location>
        <begin position="452"/>
        <end position="479"/>
    </location>
</feature>
<keyword evidence="4" id="KW-0269">Exonuclease</keyword>
<proteinExistence type="predicted"/>
<accession>A0A8S8ZVU9</accession>
<dbReference type="GO" id="GO:0000027">
    <property type="term" value="P:ribosomal large subunit assembly"/>
    <property type="evidence" value="ECO:0007669"/>
    <property type="project" value="TreeGrafter"/>
</dbReference>
<dbReference type="PANTHER" id="PTHR12801">
    <property type="entry name" value="RNA EXONUCLEASE REXO1 / RECO3 FAMILY MEMBER-RELATED"/>
    <property type="match status" value="1"/>
</dbReference>
<evidence type="ECO:0000256" key="4">
    <source>
        <dbReference type="ARBA" id="ARBA00022839"/>
    </source>
</evidence>
<dbReference type="Gene3D" id="3.30.420.10">
    <property type="entry name" value="Ribonuclease H-like superfamily/Ribonuclease H"/>
    <property type="match status" value="1"/>
</dbReference>
<keyword evidence="1" id="KW-0698">rRNA processing</keyword>
<reference evidence="8 9" key="1">
    <citation type="submission" date="2017-07" db="EMBL/GenBank/DDBJ databases">
        <title>Genome sequence of the Sordaria macrospora wild type strain R19027.</title>
        <authorList>
            <person name="Nowrousian M."/>
            <person name="Teichert I."/>
            <person name="Kueck U."/>
        </authorList>
    </citation>
    <scope>NUCLEOTIDE SEQUENCE [LARGE SCALE GENOMIC DNA]</scope>
    <source>
        <strain evidence="8 9">R19027</strain>
        <tissue evidence="8">Mycelium</tissue>
    </source>
</reference>
<evidence type="ECO:0000256" key="2">
    <source>
        <dbReference type="ARBA" id="ARBA00022722"/>
    </source>
</evidence>
<comment type="function">
    <text evidence="5">Exoribonuclease involved in ribosome biosynthesis. Involved in the processing of ITS1, the internal transcribed spacer localized between the 18S and 5.8S rRNAs.</text>
</comment>
<dbReference type="VEuPathDB" id="FungiDB:SMAC_07716"/>
<dbReference type="InterPro" id="IPR012337">
    <property type="entry name" value="RNaseH-like_sf"/>
</dbReference>
<evidence type="ECO:0000313" key="9">
    <source>
        <dbReference type="Proteomes" id="UP000433876"/>
    </source>
</evidence>
<dbReference type="InterPro" id="IPR047021">
    <property type="entry name" value="REXO1/3/4-like"/>
</dbReference>
<feature type="region of interest" description="Disordered" evidence="6">
    <location>
        <begin position="73"/>
        <end position="161"/>
    </location>
</feature>
<dbReference type="InterPro" id="IPR036397">
    <property type="entry name" value="RNaseH_sf"/>
</dbReference>
<comment type="caution">
    <text evidence="8">The sequence shown here is derived from an EMBL/GenBank/DDBJ whole genome shotgun (WGS) entry which is preliminary data.</text>
</comment>
<protein>
    <recommendedName>
        <fullName evidence="7">Exonuclease domain-containing protein</fullName>
    </recommendedName>
</protein>
<dbReference type="AlphaFoldDB" id="A0A8S8ZVU9"/>
<dbReference type="SMART" id="SM00479">
    <property type="entry name" value="EXOIII"/>
    <property type="match status" value="1"/>
</dbReference>
<evidence type="ECO:0000256" key="6">
    <source>
        <dbReference type="SAM" id="MobiDB-lite"/>
    </source>
</evidence>
<feature type="domain" description="Exonuclease" evidence="7">
    <location>
        <begin position="228"/>
        <end position="448"/>
    </location>
</feature>
<feature type="region of interest" description="Disordered" evidence="6">
    <location>
        <begin position="382"/>
        <end position="402"/>
    </location>
</feature>
<dbReference type="PANTHER" id="PTHR12801:SF45">
    <property type="entry name" value="RNA EXONUCLEASE 4"/>
    <property type="match status" value="1"/>
</dbReference>